<dbReference type="FunCoup" id="Q0EYT7">
    <property type="interactions" value="257"/>
</dbReference>
<dbReference type="InParanoid" id="Q0EYT7"/>
<keyword evidence="2 5" id="KW-0238">DNA-binding</keyword>
<dbReference type="RefSeq" id="WP_009849250.1">
    <property type="nucleotide sequence ID" value="NZ_DS022294.1"/>
</dbReference>
<organism evidence="5 6">
    <name type="scientific">Mariprofundus ferrooxydans PV-1</name>
    <dbReference type="NCBI Taxonomy" id="314345"/>
    <lineage>
        <taxon>Bacteria</taxon>
        <taxon>Pseudomonadati</taxon>
        <taxon>Pseudomonadota</taxon>
        <taxon>Candidatius Mariprofundia</taxon>
        <taxon>Mariprofundales</taxon>
        <taxon>Mariprofundaceae</taxon>
        <taxon>Mariprofundus</taxon>
    </lineage>
</organism>
<dbReference type="InterPro" id="IPR000119">
    <property type="entry name" value="Hist_DNA-bd"/>
</dbReference>
<dbReference type="EMBL" id="AATS01000008">
    <property type="protein sequence ID" value="EAU54470.1"/>
    <property type="molecule type" value="Genomic_DNA"/>
</dbReference>
<dbReference type="Gene3D" id="4.10.520.10">
    <property type="entry name" value="IHF-like DNA-binding proteins"/>
    <property type="match status" value="1"/>
</dbReference>
<dbReference type="AlphaFoldDB" id="Q0EYT7"/>
<sequence length="94" mass="10142">MTKSELVEIIAEQQAGITRREAEVVVNTIFSVIGDALAVGDHVELRGFGSFTTKARQARIGRNPKTGEAVSVPAKSIPHFKPGKDLRERVDNAG</sequence>
<dbReference type="OrthoDB" id="5296423at2"/>
<dbReference type="InterPro" id="IPR010992">
    <property type="entry name" value="IHF-like_DNA-bd_dom_sf"/>
</dbReference>
<dbReference type="Proteomes" id="UP000005297">
    <property type="component" value="Unassembled WGS sequence"/>
</dbReference>
<evidence type="ECO:0000256" key="2">
    <source>
        <dbReference type="ARBA" id="ARBA00023125"/>
    </source>
</evidence>
<dbReference type="eggNOG" id="COG0776">
    <property type="taxonomic scope" value="Bacteria"/>
</dbReference>
<dbReference type="PANTHER" id="PTHR33175">
    <property type="entry name" value="DNA-BINDING PROTEIN HU"/>
    <property type="match status" value="1"/>
</dbReference>
<keyword evidence="6" id="KW-1185">Reference proteome</keyword>
<proteinExistence type="inferred from homology"/>
<protein>
    <submittedName>
        <fullName evidence="5">DNA-binding protein HU</fullName>
    </submittedName>
</protein>
<gene>
    <name evidence="5" type="ORF">SPV1_08631</name>
</gene>
<comment type="similarity">
    <text evidence="1 3">Belongs to the bacterial histone-like protein family.</text>
</comment>
<name>Q0EYT7_9PROT</name>
<dbReference type="InterPro" id="IPR020816">
    <property type="entry name" value="Histone-like_DNA-bd_CS"/>
</dbReference>
<dbReference type="Pfam" id="PF00216">
    <property type="entry name" value="Bac_DNA_binding"/>
    <property type="match status" value="1"/>
</dbReference>
<feature type="compositionally biased region" description="Basic and acidic residues" evidence="4">
    <location>
        <begin position="82"/>
        <end position="94"/>
    </location>
</feature>
<dbReference type="PROSITE" id="PS00045">
    <property type="entry name" value="HISTONE_LIKE"/>
    <property type="match status" value="1"/>
</dbReference>
<evidence type="ECO:0000313" key="6">
    <source>
        <dbReference type="Proteomes" id="UP000005297"/>
    </source>
</evidence>
<dbReference type="HOGENOM" id="CLU_105066_2_0_0"/>
<dbReference type="CDD" id="cd13836">
    <property type="entry name" value="IHF_B"/>
    <property type="match status" value="1"/>
</dbReference>
<dbReference type="GO" id="GO:0005829">
    <property type="term" value="C:cytosol"/>
    <property type="evidence" value="ECO:0007669"/>
    <property type="project" value="TreeGrafter"/>
</dbReference>
<comment type="caution">
    <text evidence="5">The sequence shown here is derived from an EMBL/GenBank/DDBJ whole genome shotgun (WGS) entry which is preliminary data.</text>
</comment>
<dbReference type="GO" id="GO:0003677">
    <property type="term" value="F:DNA binding"/>
    <property type="evidence" value="ECO:0007669"/>
    <property type="project" value="UniProtKB-KW"/>
</dbReference>
<evidence type="ECO:0000256" key="1">
    <source>
        <dbReference type="ARBA" id="ARBA00010529"/>
    </source>
</evidence>
<dbReference type="STRING" id="314344.AL013_03435"/>
<dbReference type="SMART" id="SM00411">
    <property type="entry name" value="BHL"/>
    <property type="match status" value="1"/>
</dbReference>
<dbReference type="GO" id="GO:0030527">
    <property type="term" value="F:structural constituent of chromatin"/>
    <property type="evidence" value="ECO:0007669"/>
    <property type="project" value="InterPro"/>
</dbReference>
<feature type="region of interest" description="Disordered" evidence="4">
    <location>
        <begin position="63"/>
        <end position="94"/>
    </location>
</feature>
<dbReference type="PANTHER" id="PTHR33175:SF5">
    <property type="entry name" value="INTEGRATION HOST FACTOR SUBUNIT BETA"/>
    <property type="match status" value="1"/>
</dbReference>
<dbReference type="SUPFAM" id="SSF47729">
    <property type="entry name" value="IHF-like DNA-binding proteins"/>
    <property type="match status" value="1"/>
</dbReference>
<dbReference type="NCBIfam" id="NF001222">
    <property type="entry name" value="PRK00199.1"/>
    <property type="match status" value="1"/>
</dbReference>
<reference evidence="5 6" key="1">
    <citation type="submission" date="2006-09" db="EMBL/GenBank/DDBJ databases">
        <authorList>
            <person name="Emerson D."/>
            <person name="Ferriera S."/>
            <person name="Johnson J."/>
            <person name="Kravitz S."/>
            <person name="Halpern A."/>
            <person name="Remington K."/>
            <person name="Beeson K."/>
            <person name="Tran B."/>
            <person name="Rogers Y.-H."/>
            <person name="Friedman R."/>
            <person name="Venter J.C."/>
        </authorList>
    </citation>
    <scope>NUCLEOTIDE SEQUENCE [LARGE SCALE GENOMIC DNA]</scope>
    <source>
        <strain evidence="5 6">PV-1</strain>
    </source>
</reference>
<evidence type="ECO:0000313" key="5">
    <source>
        <dbReference type="EMBL" id="EAU54470.1"/>
    </source>
</evidence>
<evidence type="ECO:0000256" key="4">
    <source>
        <dbReference type="SAM" id="MobiDB-lite"/>
    </source>
</evidence>
<evidence type="ECO:0000256" key="3">
    <source>
        <dbReference type="RuleBase" id="RU003939"/>
    </source>
</evidence>
<accession>Q0EYT7</accession>
<dbReference type="PRINTS" id="PR01727">
    <property type="entry name" value="DNABINDINGHU"/>
</dbReference>